<keyword evidence="9" id="KW-1133">Transmembrane helix</keyword>
<keyword evidence="4" id="KW-0133">Cell shape</keyword>
<evidence type="ECO:0000256" key="7">
    <source>
        <dbReference type="RuleBase" id="RU004016"/>
    </source>
</evidence>
<feature type="region of interest" description="Disordered" evidence="8">
    <location>
        <begin position="384"/>
        <end position="416"/>
    </location>
</feature>
<reference evidence="11 12" key="1">
    <citation type="submission" date="2021-02" db="EMBL/GenBank/DDBJ databases">
        <title>Actinophytocola xerophila sp. nov., isolated from soil of cotton cropping field.</title>
        <authorList>
            <person name="Huang R."/>
            <person name="Chen X."/>
            <person name="Ge X."/>
            <person name="Liu W."/>
        </authorList>
    </citation>
    <scope>NUCLEOTIDE SEQUENCE [LARGE SCALE GENOMIC DNA]</scope>
    <source>
        <strain evidence="11 12">S1-96</strain>
    </source>
</reference>
<keyword evidence="11" id="KW-0645">Protease</keyword>
<evidence type="ECO:0000259" key="10">
    <source>
        <dbReference type="Pfam" id="PF00768"/>
    </source>
</evidence>
<dbReference type="PANTHER" id="PTHR21581:SF33">
    <property type="entry name" value="D-ALANYL-D-ALANINE CARBOXYPEPTIDASE DACB"/>
    <property type="match status" value="1"/>
</dbReference>
<keyword evidence="12" id="KW-1185">Reference proteome</keyword>
<evidence type="ECO:0000256" key="3">
    <source>
        <dbReference type="ARBA" id="ARBA00022801"/>
    </source>
</evidence>
<comment type="similarity">
    <text evidence="1 7">Belongs to the peptidase S11 family.</text>
</comment>
<keyword evidence="6" id="KW-0961">Cell wall biogenesis/degradation</keyword>
<dbReference type="InterPro" id="IPR018044">
    <property type="entry name" value="Peptidase_S11"/>
</dbReference>
<gene>
    <name evidence="11" type="ORF">JT362_23655</name>
</gene>
<feature type="domain" description="Peptidase S11 D-alanyl-D-alanine carboxypeptidase A N-terminal" evidence="10">
    <location>
        <begin position="125"/>
        <end position="346"/>
    </location>
</feature>
<dbReference type="GO" id="GO:0004180">
    <property type="term" value="F:carboxypeptidase activity"/>
    <property type="evidence" value="ECO:0007669"/>
    <property type="project" value="UniProtKB-KW"/>
</dbReference>
<proteinExistence type="inferred from homology"/>
<evidence type="ECO:0000256" key="4">
    <source>
        <dbReference type="ARBA" id="ARBA00022960"/>
    </source>
</evidence>
<evidence type="ECO:0000256" key="1">
    <source>
        <dbReference type="ARBA" id="ARBA00007164"/>
    </source>
</evidence>
<keyword evidence="3" id="KW-0378">Hydrolase</keyword>
<dbReference type="InterPro" id="IPR012338">
    <property type="entry name" value="Beta-lactam/transpept-like"/>
</dbReference>
<evidence type="ECO:0000256" key="5">
    <source>
        <dbReference type="ARBA" id="ARBA00022984"/>
    </source>
</evidence>
<accession>A0ABT2JE07</accession>
<dbReference type="Pfam" id="PF00768">
    <property type="entry name" value="Peptidase_S11"/>
    <property type="match status" value="1"/>
</dbReference>
<feature type="region of interest" description="Disordered" evidence="8">
    <location>
        <begin position="52"/>
        <end position="127"/>
    </location>
</feature>
<dbReference type="InterPro" id="IPR001967">
    <property type="entry name" value="Peptidase_S11_N"/>
</dbReference>
<dbReference type="PRINTS" id="PR00725">
    <property type="entry name" value="DADACBPTASE1"/>
</dbReference>
<dbReference type="Gene3D" id="3.40.710.10">
    <property type="entry name" value="DD-peptidase/beta-lactamase superfamily"/>
    <property type="match status" value="1"/>
</dbReference>
<keyword evidence="9" id="KW-0812">Transmembrane</keyword>
<name>A0ABT2JE07_9PSEU</name>
<evidence type="ECO:0000256" key="2">
    <source>
        <dbReference type="ARBA" id="ARBA00022729"/>
    </source>
</evidence>
<dbReference type="EMBL" id="JAFFZE010000017">
    <property type="protein sequence ID" value="MCT2586118.1"/>
    <property type="molecule type" value="Genomic_DNA"/>
</dbReference>
<organism evidence="11 12">
    <name type="scientific">Actinophytocola gossypii</name>
    <dbReference type="NCBI Taxonomy" id="2812003"/>
    <lineage>
        <taxon>Bacteria</taxon>
        <taxon>Bacillati</taxon>
        <taxon>Actinomycetota</taxon>
        <taxon>Actinomycetes</taxon>
        <taxon>Pseudonocardiales</taxon>
        <taxon>Pseudonocardiaceae</taxon>
    </lineage>
</organism>
<evidence type="ECO:0000313" key="12">
    <source>
        <dbReference type="Proteomes" id="UP001156441"/>
    </source>
</evidence>
<evidence type="ECO:0000256" key="9">
    <source>
        <dbReference type="SAM" id="Phobius"/>
    </source>
</evidence>
<keyword evidence="11" id="KW-0121">Carboxypeptidase</keyword>
<evidence type="ECO:0000313" key="11">
    <source>
        <dbReference type="EMBL" id="MCT2586118.1"/>
    </source>
</evidence>
<evidence type="ECO:0000256" key="8">
    <source>
        <dbReference type="SAM" id="MobiDB-lite"/>
    </source>
</evidence>
<feature type="transmembrane region" description="Helical" evidence="9">
    <location>
        <begin position="423"/>
        <end position="443"/>
    </location>
</feature>
<feature type="compositionally biased region" description="Pro residues" evidence="8">
    <location>
        <begin position="78"/>
        <end position="103"/>
    </location>
</feature>
<keyword evidence="5" id="KW-0573">Peptidoglycan synthesis</keyword>
<dbReference type="PANTHER" id="PTHR21581">
    <property type="entry name" value="D-ALANYL-D-ALANINE CARBOXYPEPTIDASE"/>
    <property type="match status" value="1"/>
</dbReference>
<dbReference type="SUPFAM" id="SSF56601">
    <property type="entry name" value="beta-lactamase/transpeptidase-like"/>
    <property type="match status" value="1"/>
</dbReference>
<evidence type="ECO:0000256" key="6">
    <source>
        <dbReference type="ARBA" id="ARBA00023316"/>
    </source>
</evidence>
<protein>
    <submittedName>
        <fullName evidence="11">D-alanyl-D-alanine carboxypeptidase</fullName>
    </submittedName>
</protein>
<sequence length="458" mass="48192">MAGSVPGWRVGARRVTSGSRLTSVRHATARFVPAFVVSLLALVVAALVSAPGASAGPKQARKAQSETEEQGACQARQLPPPPIDTSEEPPPGSPSPEPLPIPDDPVGGPRMGDCGIVKPDDAPAPPGGINAATWVVSDLDSGEVLAAKDPHARERPASLIKNLLAIVVIRELSPDKVVRGTQEDANQEGTKVGIGPGGEYTVDQLLHALVMESGNDAAWALARALGGVDVALDKMNALAKEIGALDTRAATPSGLDGPGMTTSAYDQSLIFRAAMRYEEFADAAARDSMEFPGHDGSGTFQIYNDNGLLEDYEGFLGGKTGFTDDSRHTYVGAAEQDDRRLSVVLLRGERNPDPLSEQGRKLLDYGFELAADDYRPVGQLVDKAPEAQPKQDAGDVEGVRKPVDEASSSTAQADTERSAFGNVGLPLVALAAVAVLVTVGMWLRRRRARIARANRTSA</sequence>
<keyword evidence="2" id="KW-0732">Signal</keyword>
<dbReference type="Proteomes" id="UP001156441">
    <property type="component" value="Unassembled WGS sequence"/>
</dbReference>
<comment type="caution">
    <text evidence="11">The sequence shown here is derived from an EMBL/GenBank/DDBJ whole genome shotgun (WGS) entry which is preliminary data.</text>
</comment>
<keyword evidence="9" id="KW-0472">Membrane</keyword>